<comment type="similarity">
    <text evidence="1">Belongs to the FlgD family.</text>
</comment>
<dbReference type="AlphaFoldDB" id="A0A2N1PSR5"/>
<dbReference type="GO" id="GO:0044781">
    <property type="term" value="P:bacterial-type flagellum organization"/>
    <property type="evidence" value="ECO:0007669"/>
    <property type="project" value="UniProtKB-KW"/>
</dbReference>
<dbReference type="InterPro" id="IPR005648">
    <property type="entry name" value="FlgD"/>
</dbReference>
<evidence type="ECO:0000256" key="2">
    <source>
        <dbReference type="ARBA" id="ARBA00022795"/>
    </source>
</evidence>
<organism evidence="3 4">
    <name type="scientific">Candidatus Wallbacteria bacterium HGW-Wallbacteria-1</name>
    <dbReference type="NCBI Taxonomy" id="2013854"/>
    <lineage>
        <taxon>Bacteria</taxon>
        <taxon>Candidatus Walliibacteriota</taxon>
    </lineage>
</organism>
<reference evidence="3 4" key="1">
    <citation type="journal article" date="2017" name="ISME J.">
        <title>Potential for microbial H2 and metal transformations associated with novel bacteria and archaea in deep terrestrial subsurface sediments.</title>
        <authorList>
            <person name="Hernsdorf A.W."/>
            <person name="Amano Y."/>
            <person name="Miyakawa K."/>
            <person name="Ise K."/>
            <person name="Suzuki Y."/>
            <person name="Anantharaman K."/>
            <person name="Probst A."/>
            <person name="Burstein D."/>
            <person name="Thomas B.C."/>
            <person name="Banfield J.F."/>
        </authorList>
    </citation>
    <scope>NUCLEOTIDE SEQUENCE [LARGE SCALE GENOMIC DNA]</scope>
    <source>
        <strain evidence="3">HGW-Wallbacteria-1</strain>
    </source>
</reference>
<evidence type="ECO:0000256" key="1">
    <source>
        <dbReference type="ARBA" id="ARBA00010577"/>
    </source>
</evidence>
<evidence type="ECO:0000313" key="4">
    <source>
        <dbReference type="Proteomes" id="UP000233256"/>
    </source>
</evidence>
<keyword evidence="3" id="KW-0966">Cell projection</keyword>
<keyword evidence="3" id="KW-0969">Cilium</keyword>
<dbReference type="Proteomes" id="UP000233256">
    <property type="component" value="Unassembled WGS sequence"/>
</dbReference>
<dbReference type="Pfam" id="PF03963">
    <property type="entry name" value="FlgD"/>
    <property type="match status" value="1"/>
</dbReference>
<accession>A0A2N1PSR5</accession>
<evidence type="ECO:0000313" key="3">
    <source>
        <dbReference type="EMBL" id="PKK91381.1"/>
    </source>
</evidence>
<proteinExistence type="inferred from homology"/>
<gene>
    <name evidence="3" type="ORF">CVV64_06340</name>
</gene>
<keyword evidence="2" id="KW-1005">Bacterial flagellum biogenesis</keyword>
<comment type="caution">
    <text evidence="3">The sequence shown here is derived from an EMBL/GenBank/DDBJ whole genome shotgun (WGS) entry which is preliminary data.</text>
</comment>
<sequence length="153" mass="16608">MATAIGATASSSANLFTNSSTNDALGKDDFLMLLVTELMNQNPLEPMDNKEFVSQMAQFSSLEQLSNMSSNMEVMTASNITAMKSMQISMIGKNVTANIPNPLYDPETAEENPEVPQYVDIEGVVEKVKFVNSLPIAVVGDYDVGLENITSSW</sequence>
<protein>
    <submittedName>
        <fullName evidence="3">Flagellar hook capping protein</fullName>
    </submittedName>
</protein>
<dbReference type="EMBL" id="PGXC01000003">
    <property type="protein sequence ID" value="PKK91381.1"/>
    <property type="molecule type" value="Genomic_DNA"/>
</dbReference>
<keyword evidence="3" id="KW-0282">Flagellum</keyword>
<name>A0A2N1PSR5_9BACT</name>